<dbReference type="PANTHER" id="PTHR36924">
    <property type="entry name" value="ANTITOXIN HIGA-1"/>
    <property type="match status" value="1"/>
</dbReference>
<organism evidence="2 3">
    <name type="scientific">Achromobacter veterisilvae</name>
    <dbReference type="NCBI Taxonomy" id="2069367"/>
    <lineage>
        <taxon>Bacteria</taxon>
        <taxon>Pseudomonadati</taxon>
        <taxon>Pseudomonadota</taxon>
        <taxon>Betaproteobacteria</taxon>
        <taxon>Burkholderiales</taxon>
        <taxon>Alcaligenaceae</taxon>
        <taxon>Achromobacter</taxon>
    </lineage>
</organism>
<dbReference type="NCBIfam" id="TIGR02607">
    <property type="entry name" value="antidote_HigA"/>
    <property type="match status" value="1"/>
</dbReference>
<dbReference type="EMBL" id="UFQC01000052">
    <property type="protein sequence ID" value="SSW73454.1"/>
    <property type="molecule type" value="Genomic_DNA"/>
</dbReference>
<dbReference type="InterPro" id="IPR013430">
    <property type="entry name" value="Toxin_antidote_HigA"/>
</dbReference>
<dbReference type="GO" id="GO:0003677">
    <property type="term" value="F:DNA binding"/>
    <property type="evidence" value="ECO:0007669"/>
    <property type="project" value="UniProtKB-KW"/>
</dbReference>
<dbReference type="Proteomes" id="UP000289465">
    <property type="component" value="Unassembled WGS sequence"/>
</dbReference>
<proteinExistence type="predicted"/>
<evidence type="ECO:0000313" key="3">
    <source>
        <dbReference type="Proteomes" id="UP000289465"/>
    </source>
</evidence>
<dbReference type="Gene3D" id="1.10.260.40">
    <property type="entry name" value="lambda repressor-like DNA-binding domains"/>
    <property type="match status" value="1"/>
</dbReference>
<dbReference type="PANTHER" id="PTHR36924:SF1">
    <property type="entry name" value="ANTITOXIN HIGA-1"/>
    <property type="match status" value="1"/>
</dbReference>
<reference evidence="2 3" key="1">
    <citation type="submission" date="2018-07" db="EMBL/GenBank/DDBJ databases">
        <authorList>
            <person name="Peeters C."/>
        </authorList>
    </citation>
    <scope>NUCLEOTIDE SEQUENCE [LARGE SCALE GENOMIC DNA]</scope>
    <source>
        <strain evidence="2 3">LMG 30378</strain>
    </source>
</reference>
<dbReference type="SUPFAM" id="SSF47413">
    <property type="entry name" value="lambda repressor-like DNA-binding domains"/>
    <property type="match status" value="1"/>
</dbReference>
<protein>
    <submittedName>
        <fullName evidence="2">Putative HTH-type transcriptional regulator YbaQ</fullName>
    </submittedName>
</protein>
<gene>
    <name evidence="2" type="primary">ybaQ_2</name>
    <name evidence="2" type="ORF">AVE30378_05804</name>
</gene>
<keyword evidence="1" id="KW-0238">DNA-binding</keyword>
<dbReference type="InterPro" id="IPR010982">
    <property type="entry name" value="Lambda_DNA-bd_dom_sf"/>
</dbReference>
<evidence type="ECO:0000313" key="2">
    <source>
        <dbReference type="EMBL" id="SSW73454.1"/>
    </source>
</evidence>
<sequence length="40" mass="4509">MPQTRIAAIIKKGRAITADTALRLSRFFGTSVEFWLNLQS</sequence>
<name>A0A446D002_9BURK</name>
<evidence type="ECO:0000256" key="1">
    <source>
        <dbReference type="ARBA" id="ARBA00023125"/>
    </source>
</evidence>
<dbReference type="AlphaFoldDB" id="A0A446D002"/>
<accession>A0A446D002</accession>